<dbReference type="STRING" id="161355.PS9374_05511"/>
<feature type="domain" description="ABC transmembrane type-1" evidence="9">
    <location>
        <begin position="108"/>
        <end position="300"/>
    </location>
</feature>
<feature type="region of interest" description="Disordered" evidence="8">
    <location>
        <begin position="1"/>
        <end position="38"/>
    </location>
</feature>
<feature type="transmembrane region" description="Helical" evidence="7">
    <location>
        <begin position="47"/>
        <end position="68"/>
    </location>
</feature>
<evidence type="ECO:0000256" key="1">
    <source>
        <dbReference type="ARBA" id="ARBA00004651"/>
    </source>
</evidence>
<proteinExistence type="inferred from homology"/>
<evidence type="ECO:0000313" key="11">
    <source>
        <dbReference type="Proteomes" id="UP000077701"/>
    </source>
</evidence>
<evidence type="ECO:0000259" key="9">
    <source>
        <dbReference type="PROSITE" id="PS50928"/>
    </source>
</evidence>
<name>A0A171DLQ7_9ACTN</name>
<comment type="similarity">
    <text evidence="7">Belongs to the binding-protein-dependent transport system permease family.</text>
</comment>
<dbReference type="RefSeq" id="WP_231647547.1">
    <property type="nucleotide sequence ID" value="NZ_BDCX01000015.1"/>
</dbReference>
<feature type="transmembrane region" description="Helical" evidence="7">
    <location>
        <begin position="224"/>
        <end position="245"/>
    </location>
</feature>
<dbReference type="InterPro" id="IPR000515">
    <property type="entry name" value="MetI-like"/>
</dbReference>
<evidence type="ECO:0000313" key="10">
    <source>
        <dbReference type="EMBL" id="GAT69831.1"/>
    </source>
</evidence>
<dbReference type="GO" id="GO:0005886">
    <property type="term" value="C:plasma membrane"/>
    <property type="evidence" value="ECO:0007669"/>
    <property type="project" value="UniProtKB-SubCell"/>
</dbReference>
<comment type="caution">
    <text evidence="10">The sequence shown here is derived from an EMBL/GenBank/DDBJ whole genome shotgun (WGS) entry which is preliminary data.</text>
</comment>
<evidence type="ECO:0000256" key="5">
    <source>
        <dbReference type="ARBA" id="ARBA00022989"/>
    </source>
</evidence>
<evidence type="ECO:0000256" key="3">
    <source>
        <dbReference type="ARBA" id="ARBA00022475"/>
    </source>
</evidence>
<keyword evidence="6 7" id="KW-0472">Membrane</keyword>
<evidence type="ECO:0000256" key="4">
    <source>
        <dbReference type="ARBA" id="ARBA00022692"/>
    </source>
</evidence>
<dbReference type="PANTHER" id="PTHR32243:SF18">
    <property type="entry name" value="INNER MEMBRANE ABC TRANSPORTER PERMEASE PROTEIN YCJP"/>
    <property type="match status" value="1"/>
</dbReference>
<dbReference type="SUPFAM" id="SSF161098">
    <property type="entry name" value="MetI-like"/>
    <property type="match status" value="1"/>
</dbReference>
<comment type="subcellular location">
    <subcellularLocation>
        <location evidence="1 7">Cell membrane</location>
        <topology evidence="1 7">Multi-pass membrane protein</topology>
    </subcellularLocation>
</comment>
<feature type="transmembrane region" description="Helical" evidence="7">
    <location>
        <begin position="112"/>
        <end position="132"/>
    </location>
</feature>
<evidence type="ECO:0000256" key="2">
    <source>
        <dbReference type="ARBA" id="ARBA00022448"/>
    </source>
</evidence>
<dbReference type="InterPro" id="IPR035906">
    <property type="entry name" value="MetI-like_sf"/>
</dbReference>
<gene>
    <name evidence="10" type="ORF">PS9374_05511</name>
</gene>
<feature type="compositionally biased region" description="Low complexity" evidence="8">
    <location>
        <begin position="1"/>
        <end position="18"/>
    </location>
</feature>
<dbReference type="AlphaFoldDB" id="A0A171DLQ7"/>
<keyword evidence="11" id="KW-1185">Reference proteome</keyword>
<protein>
    <submittedName>
        <fullName evidence="10">Sugar ABC transporter permease</fullName>
    </submittedName>
</protein>
<evidence type="ECO:0000256" key="7">
    <source>
        <dbReference type="RuleBase" id="RU363032"/>
    </source>
</evidence>
<dbReference type="CDD" id="cd06261">
    <property type="entry name" value="TM_PBP2"/>
    <property type="match status" value="1"/>
</dbReference>
<feature type="transmembrane region" description="Helical" evidence="7">
    <location>
        <begin position="177"/>
        <end position="199"/>
    </location>
</feature>
<sequence length="315" mass="33557">MRTLPAGRSRPAGTRPAGGRAGGGASAGVPVPTGAARRRRPVRPGRIALNACAAAVLAVMAFPVYWMFATAFRPTAEIQAGTPGLWPAHPTLEHFAAAVAADGFWTFWRNSLAVTAAAVLLALTVALLSAVAVARMRWRGRGPFIVMVFAAQMAPWEALLVPMFVIARDTGLLDSLAMLTGVYFMITLPFTIVTLRGFLTAVPAELEEAALVDGCTRPAAFRRVVFPLLAPGLMATSLFGFVTAWNEFAFVNVLIIKDRDKRTLPVWLSSFRDVFGTDWGATMAAATLFALPVLVVFLFLQRRVGAGLTAGAVKG</sequence>
<keyword evidence="2 7" id="KW-0813">Transport</keyword>
<reference evidence="10 11" key="1">
    <citation type="journal article" date="2016" name="Genome Announc.">
        <title>Draft Genome Sequence of Planomonospora sphaerica JCM9374, a Rare Actinomycete.</title>
        <authorList>
            <person name="Dohra H."/>
            <person name="Suzuki T."/>
            <person name="Inoue Y."/>
            <person name="Kodani S."/>
        </authorList>
    </citation>
    <scope>NUCLEOTIDE SEQUENCE [LARGE SCALE GENOMIC DNA]</scope>
    <source>
        <strain evidence="10 11">JCM 9374</strain>
    </source>
</reference>
<dbReference type="InterPro" id="IPR050901">
    <property type="entry name" value="BP-dep_ABC_trans_perm"/>
</dbReference>
<keyword evidence="5 7" id="KW-1133">Transmembrane helix</keyword>
<dbReference type="EMBL" id="BDCX01000015">
    <property type="protein sequence ID" value="GAT69831.1"/>
    <property type="molecule type" value="Genomic_DNA"/>
</dbReference>
<dbReference type="PANTHER" id="PTHR32243">
    <property type="entry name" value="MALTOSE TRANSPORT SYSTEM PERMEASE-RELATED"/>
    <property type="match status" value="1"/>
</dbReference>
<keyword evidence="3" id="KW-1003">Cell membrane</keyword>
<feature type="transmembrane region" description="Helical" evidence="7">
    <location>
        <begin position="279"/>
        <end position="300"/>
    </location>
</feature>
<organism evidence="10 11">
    <name type="scientific">Planomonospora sphaerica</name>
    <dbReference type="NCBI Taxonomy" id="161355"/>
    <lineage>
        <taxon>Bacteria</taxon>
        <taxon>Bacillati</taxon>
        <taxon>Actinomycetota</taxon>
        <taxon>Actinomycetes</taxon>
        <taxon>Streptosporangiales</taxon>
        <taxon>Streptosporangiaceae</taxon>
        <taxon>Planomonospora</taxon>
    </lineage>
</organism>
<reference evidence="11" key="2">
    <citation type="submission" date="2016-04" db="EMBL/GenBank/DDBJ databases">
        <title>Planomonospora sphaerica JCM9374 whole genome shotgun sequence.</title>
        <authorList>
            <person name="Suzuki T."/>
            <person name="Dohra H."/>
            <person name="Kodani S."/>
        </authorList>
    </citation>
    <scope>NUCLEOTIDE SEQUENCE [LARGE SCALE GENOMIC DNA]</scope>
    <source>
        <strain evidence="11">JCM 9374</strain>
    </source>
</reference>
<evidence type="ECO:0000256" key="8">
    <source>
        <dbReference type="SAM" id="MobiDB-lite"/>
    </source>
</evidence>
<feature type="transmembrane region" description="Helical" evidence="7">
    <location>
        <begin position="144"/>
        <end position="165"/>
    </location>
</feature>
<dbReference type="GO" id="GO:0055085">
    <property type="term" value="P:transmembrane transport"/>
    <property type="evidence" value="ECO:0007669"/>
    <property type="project" value="InterPro"/>
</dbReference>
<evidence type="ECO:0000256" key="6">
    <source>
        <dbReference type="ARBA" id="ARBA00023136"/>
    </source>
</evidence>
<dbReference type="Proteomes" id="UP000077701">
    <property type="component" value="Unassembled WGS sequence"/>
</dbReference>
<dbReference type="Pfam" id="PF00528">
    <property type="entry name" value="BPD_transp_1"/>
    <property type="match status" value="1"/>
</dbReference>
<accession>A0A171DLQ7</accession>
<dbReference type="PROSITE" id="PS50928">
    <property type="entry name" value="ABC_TM1"/>
    <property type="match status" value="1"/>
</dbReference>
<keyword evidence="4 7" id="KW-0812">Transmembrane</keyword>
<dbReference type="Gene3D" id="1.10.3720.10">
    <property type="entry name" value="MetI-like"/>
    <property type="match status" value="1"/>
</dbReference>